<keyword evidence="2" id="KW-1185">Reference proteome</keyword>
<name>A0A5C3KHL4_COPMA</name>
<gene>
    <name evidence="1" type="ORF">FA15DRAFT_601072</name>
</gene>
<dbReference type="OrthoDB" id="3261690at2759"/>
<sequence length="894" mass="101985">MADPIRPVRLYNLEEFNERCSDLFDDNVVDFVTFAACGIDKQRDEQASVDLSPSRLSDNEEDDLVVSGDCDSLLGVHKDLLCQSEVTIFPIPKYEDSLKKNVHLYHIWDDAHGNSLRVPLHHIPNLGIGKWSGTNTLLRVLFLDLYGRGRQSYHVTKVEEVLFVEKGVIPALLELLDERATTVPLSHSAEMFRIRLSTGRLAFGSCILPEWLVPLFGDRLRRSLVVNGVEWGRNLVFLHQVRGVKNSTYHAAFDTIAAQDAIYKFFDDYHLDFNFICDISPPWYIDMGLEVSSKDNDCLAMDTTKHAMLVSAVLNLTEAEGKRLTKAPSARYYRDPAAHLTGAAGLRLSPPPTLRGSRFCLYMQVYLTDKSYTYSPESRSFGKAIKASDLLAGKGEKYISELYRLYGLASERHKSAVRIECRVHVGFARETFKNLDEHVLWDSLLWFPSKTFWGFKKWRTLAFKYPVGWQFDGPAELRKFEPALHVTAMAAWSLNGLHSTPDLGPSSRELLETTLPRIRRDQVDKDHLPYPIRIIEAEESEESGDSSDDSNDADRARIARGARTPSFHARAAANAEEGMVIDLESLARRDDLVPHVPFGVIFWKELKMGEDIPVPRFHDRGLYLSDPTFKFLFGKDRATVHLDITRSRIAHAANPDRLRNRINQPLRSSPPPENYVGFNLEAEGMSLNAPIRDGGSDIVDGFDEEEDRERNDMIGSLDHGLEVVWNHFLPNIINLCPNRRNARDSPYCLLKKEALDEVTIEVYQNLYLGELFDDVQWCRGSRKEWNQVFDLLWPAKGEKKTGKLQNYPKSVYYPLWEAMMERMEDDVAQKAREQIHNIYNTLDWVPYALCDRIWSTRPEPNGFRKNSGHPATAPAPRIIVRATPQWVCSSLIIV</sequence>
<reference evidence="1 2" key="1">
    <citation type="journal article" date="2019" name="Nat. Ecol. Evol.">
        <title>Megaphylogeny resolves global patterns of mushroom evolution.</title>
        <authorList>
            <person name="Varga T."/>
            <person name="Krizsan K."/>
            <person name="Foldi C."/>
            <person name="Dima B."/>
            <person name="Sanchez-Garcia M."/>
            <person name="Sanchez-Ramirez S."/>
            <person name="Szollosi G.J."/>
            <person name="Szarkandi J.G."/>
            <person name="Papp V."/>
            <person name="Albert L."/>
            <person name="Andreopoulos W."/>
            <person name="Angelini C."/>
            <person name="Antonin V."/>
            <person name="Barry K.W."/>
            <person name="Bougher N.L."/>
            <person name="Buchanan P."/>
            <person name="Buyck B."/>
            <person name="Bense V."/>
            <person name="Catcheside P."/>
            <person name="Chovatia M."/>
            <person name="Cooper J."/>
            <person name="Damon W."/>
            <person name="Desjardin D."/>
            <person name="Finy P."/>
            <person name="Geml J."/>
            <person name="Haridas S."/>
            <person name="Hughes K."/>
            <person name="Justo A."/>
            <person name="Karasinski D."/>
            <person name="Kautmanova I."/>
            <person name="Kiss B."/>
            <person name="Kocsube S."/>
            <person name="Kotiranta H."/>
            <person name="LaButti K.M."/>
            <person name="Lechner B.E."/>
            <person name="Liimatainen K."/>
            <person name="Lipzen A."/>
            <person name="Lukacs Z."/>
            <person name="Mihaltcheva S."/>
            <person name="Morgado L.N."/>
            <person name="Niskanen T."/>
            <person name="Noordeloos M.E."/>
            <person name="Ohm R.A."/>
            <person name="Ortiz-Santana B."/>
            <person name="Ovrebo C."/>
            <person name="Racz N."/>
            <person name="Riley R."/>
            <person name="Savchenko A."/>
            <person name="Shiryaev A."/>
            <person name="Soop K."/>
            <person name="Spirin V."/>
            <person name="Szebenyi C."/>
            <person name="Tomsovsky M."/>
            <person name="Tulloss R.E."/>
            <person name="Uehling J."/>
            <person name="Grigoriev I.V."/>
            <person name="Vagvolgyi C."/>
            <person name="Papp T."/>
            <person name="Martin F.M."/>
            <person name="Miettinen O."/>
            <person name="Hibbett D.S."/>
            <person name="Nagy L.G."/>
        </authorList>
    </citation>
    <scope>NUCLEOTIDE SEQUENCE [LARGE SCALE GENOMIC DNA]</scope>
    <source>
        <strain evidence="1 2">CBS 121175</strain>
    </source>
</reference>
<dbReference type="Proteomes" id="UP000307440">
    <property type="component" value="Unassembled WGS sequence"/>
</dbReference>
<evidence type="ECO:0000313" key="2">
    <source>
        <dbReference type="Proteomes" id="UP000307440"/>
    </source>
</evidence>
<dbReference type="EMBL" id="ML210330">
    <property type="protein sequence ID" value="TFK19679.1"/>
    <property type="molecule type" value="Genomic_DNA"/>
</dbReference>
<organism evidence="1 2">
    <name type="scientific">Coprinopsis marcescibilis</name>
    <name type="common">Agaric fungus</name>
    <name type="synonym">Psathyrella marcescibilis</name>
    <dbReference type="NCBI Taxonomy" id="230819"/>
    <lineage>
        <taxon>Eukaryota</taxon>
        <taxon>Fungi</taxon>
        <taxon>Dikarya</taxon>
        <taxon>Basidiomycota</taxon>
        <taxon>Agaricomycotina</taxon>
        <taxon>Agaricomycetes</taxon>
        <taxon>Agaricomycetidae</taxon>
        <taxon>Agaricales</taxon>
        <taxon>Agaricineae</taxon>
        <taxon>Psathyrellaceae</taxon>
        <taxon>Coprinopsis</taxon>
    </lineage>
</organism>
<accession>A0A5C3KHL4</accession>
<evidence type="ECO:0000313" key="1">
    <source>
        <dbReference type="EMBL" id="TFK19679.1"/>
    </source>
</evidence>
<protein>
    <submittedName>
        <fullName evidence="1">Uncharacterized protein</fullName>
    </submittedName>
</protein>
<proteinExistence type="predicted"/>
<dbReference type="STRING" id="230819.A0A5C3KHL4"/>
<dbReference type="AlphaFoldDB" id="A0A5C3KHL4"/>